<dbReference type="AlphaFoldDB" id="A0A077L8Q3"/>
<proteinExistence type="predicted"/>
<accession>A0A077L8Q3</accession>
<dbReference type="STRING" id="29554.MCAN360_0166"/>
<gene>
    <name evidence="1" type="ORF">MCAN360_0166</name>
</gene>
<dbReference type="HOGENOM" id="CLU_1150850_0_0_14"/>
<dbReference type="Proteomes" id="UP000031641">
    <property type="component" value="Chromosome"/>
</dbReference>
<dbReference type="KEGG" id="mcan:MCAN360_0166"/>
<sequence>MKKNSSKKILLTLSSIGAAVSIFSPILVAASCSHELPVLSISEDPKYSFINEKRERVIKGSAKEFYDLNTQFVFNPVNSNDKRYPLFINGKININNSAKNEPYKIKPNFAFLKFDNLTPRYDYRLFSFTYDELVANLPGVSTRSKYAKYRNDPRAVFVVLYWVAKTSEAAPNFENDIIAPSRARFTNAPANIEEAPWPFLKDISNDLRGFWKDVIEPVVLIFERE</sequence>
<dbReference type="OrthoDB" id="396666at2"/>
<reference evidence="2" key="1">
    <citation type="journal article" date="2014" name="Genome Announc.">
        <title>Complete Genome Sequence of Mycoplasma canadense Strain HAZ 360_1 from Bovine Mastitic Milk in Japan.</title>
        <authorList>
            <person name="Hata E."/>
        </authorList>
    </citation>
    <scope>NUCLEOTIDE SEQUENCE [LARGE SCALE GENOMIC DNA]</scope>
    <source>
        <strain evidence="2">HAZ360_1</strain>
    </source>
</reference>
<dbReference type="PROSITE" id="PS51257">
    <property type="entry name" value="PROKAR_LIPOPROTEIN"/>
    <property type="match status" value="1"/>
</dbReference>
<protein>
    <recommendedName>
        <fullName evidence="3">Lipoprotein</fullName>
    </recommendedName>
</protein>
<dbReference type="RefSeq" id="WP_045433352.1">
    <property type="nucleotide sequence ID" value="NZ_AP014631.1"/>
</dbReference>
<dbReference type="EMBL" id="AP014631">
    <property type="protein sequence ID" value="BAP39418.1"/>
    <property type="molecule type" value="Genomic_DNA"/>
</dbReference>
<organism evidence="1 2">
    <name type="scientific">Metamycoplasma canadense</name>
    <dbReference type="NCBI Taxonomy" id="29554"/>
    <lineage>
        <taxon>Bacteria</taxon>
        <taxon>Bacillati</taxon>
        <taxon>Mycoplasmatota</taxon>
        <taxon>Mycoplasmoidales</taxon>
        <taxon>Metamycoplasmataceae</taxon>
        <taxon>Metamycoplasma</taxon>
    </lineage>
</organism>
<evidence type="ECO:0008006" key="3">
    <source>
        <dbReference type="Google" id="ProtNLM"/>
    </source>
</evidence>
<name>A0A077L8Q3_9BACT</name>
<keyword evidence="2" id="KW-1185">Reference proteome</keyword>
<evidence type="ECO:0000313" key="1">
    <source>
        <dbReference type="EMBL" id="BAP39418.1"/>
    </source>
</evidence>
<evidence type="ECO:0000313" key="2">
    <source>
        <dbReference type="Proteomes" id="UP000031641"/>
    </source>
</evidence>